<dbReference type="PANTHER" id="PTHR11820">
    <property type="entry name" value="ACYLPYRUVASE"/>
    <property type="match status" value="1"/>
</dbReference>
<reference evidence="3 4" key="1">
    <citation type="submission" date="2018-05" db="EMBL/GenBank/DDBJ databases">
        <title>Komagataeibacter cocois sp. nov., for a novel cellulose- producing strain isolated from coconut milk.</title>
        <authorList>
            <person name="Liu L."/>
            <person name="Wang Y."/>
            <person name="Liu S."/>
            <person name="Bi J."/>
            <person name="Chen H."/>
            <person name="Deng J."/>
            <person name="Zhang C."/>
            <person name="Hu Q."/>
            <person name="Li C."/>
        </authorList>
    </citation>
    <scope>NUCLEOTIDE SEQUENCE [LARGE SCALE GENOMIC DNA]</scope>
    <source>
        <strain evidence="3 4">WE7</strain>
    </source>
</reference>
<comment type="caution">
    <text evidence="3">The sequence shown here is derived from an EMBL/GenBank/DDBJ whole genome shotgun (WGS) entry which is preliminary data.</text>
</comment>
<organism evidence="3 4">
    <name type="scientific">Novacetimonas cocois</name>
    <dbReference type="NCBI Taxonomy" id="1747507"/>
    <lineage>
        <taxon>Bacteria</taxon>
        <taxon>Pseudomonadati</taxon>
        <taxon>Pseudomonadota</taxon>
        <taxon>Alphaproteobacteria</taxon>
        <taxon>Acetobacterales</taxon>
        <taxon>Acetobacteraceae</taxon>
        <taxon>Novacetimonas</taxon>
    </lineage>
</organism>
<keyword evidence="4" id="KW-1185">Reference proteome</keyword>
<keyword evidence="3" id="KW-0378">Hydrolase</keyword>
<dbReference type="Proteomes" id="UP000252680">
    <property type="component" value="Unassembled WGS sequence"/>
</dbReference>
<dbReference type="PANTHER" id="PTHR11820:SF90">
    <property type="entry name" value="FLUTATHIONE S-TRANSFERASE"/>
    <property type="match status" value="1"/>
</dbReference>
<dbReference type="Gene3D" id="3.90.850.10">
    <property type="entry name" value="Fumarylacetoacetase-like, C-terminal domain"/>
    <property type="match status" value="1"/>
</dbReference>
<proteinExistence type="predicted"/>
<dbReference type="GO" id="GO:0018773">
    <property type="term" value="F:acetylpyruvate hydrolase activity"/>
    <property type="evidence" value="ECO:0007669"/>
    <property type="project" value="TreeGrafter"/>
</dbReference>
<protein>
    <submittedName>
        <fullName evidence="3">Fumarylacetoacetate hydrolase</fullName>
    </submittedName>
</protein>
<keyword evidence="1" id="KW-0479">Metal-binding</keyword>
<name>A0A365YTC6_9PROT</name>
<evidence type="ECO:0000259" key="2">
    <source>
        <dbReference type="Pfam" id="PF01557"/>
    </source>
</evidence>
<dbReference type="RefSeq" id="WP_113596463.1">
    <property type="nucleotide sequence ID" value="NZ_QEXL01000014.1"/>
</dbReference>
<dbReference type="AlphaFoldDB" id="A0A365YTC6"/>
<gene>
    <name evidence="3" type="ORF">NJLHNGOC_11440</name>
</gene>
<evidence type="ECO:0000313" key="3">
    <source>
        <dbReference type="EMBL" id="RBM06074.1"/>
    </source>
</evidence>
<evidence type="ECO:0000256" key="1">
    <source>
        <dbReference type="ARBA" id="ARBA00022723"/>
    </source>
</evidence>
<dbReference type="GO" id="GO:0046872">
    <property type="term" value="F:metal ion binding"/>
    <property type="evidence" value="ECO:0007669"/>
    <property type="project" value="UniProtKB-KW"/>
</dbReference>
<dbReference type="InterPro" id="IPR036663">
    <property type="entry name" value="Fumarylacetoacetase_C_sf"/>
</dbReference>
<accession>A0A365YTC6</accession>
<feature type="domain" description="Fumarylacetoacetase-like C-terminal" evidence="2">
    <location>
        <begin position="28"/>
        <end position="225"/>
    </location>
</feature>
<dbReference type="InterPro" id="IPR011234">
    <property type="entry name" value="Fumarylacetoacetase-like_C"/>
</dbReference>
<dbReference type="SUPFAM" id="SSF56529">
    <property type="entry name" value="FAH"/>
    <property type="match status" value="1"/>
</dbReference>
<evidence type="ECO:0000313" key="4">
    <source>
        <dbReference type="Proteomes" id="UP000252680"/>
    </source>
</evidence>
<sequence>MVDFVIPPPVQPTVNVRNTEALFPVRRIWCVGQNYADHAREMGGNPERNEPFFFAKPSDAVVPGGGLLDFPVATSDLHHEVELVACIGRDGENIPVEKALSYIYGYAVGLDMTRRDLQAAAKKAGRPWALAKGFDQSCPIGTIRPVSEIGHPAKGRITLSVNGEERQAGDLSDMIWSVAEIISVLSRFVALAPGDLIMTGTPAGVGPVRRGNVLHAVCEGVGELSVTYGR</sequence>
<dbReference type="Pfam" id="PF01557">
    <property type="entry name" value="FAA_hydrolase"/>
    <property type="match status" value="1"/>
</dbReference>
<dbReference type="EMBL" id="QEXL01000014">
    <property type="protein sequence ID" value="RBM06074.1"/>
    <property type="molecule type" value="Genomic_DNA"/>
</dbReference>
<dbReference type="OrthoDB" id="9780293at2"/>